<dbReference type="AlphaFoldDB" id="A0AA91YXA7"/>
<dbReference type="EMBL" id="NMPZ01000008">
    <property type="protein sequence ID" value="OXL44354.1"/>
    <property type="molecule type" value="Genomic_DNA"/>
</dbReference>
<evidence type="ECO:0000313" key="1">
    <source>
        <dbReference type="EMBL" id="OXL44354.1"/>
    </source>
</evidence>
<protein>
    <submittedName>
        <fullName evidence="1">Uncharacterized protein</fullName>
    </submittedName>
</protein>
<evidence type="ECO:0000313" key="2">
    <source>
        <dbReference type="Proteomes" id="UP000215155"/>
    </source>
</evidence>
<sequence>MRIINFSDNTTYVSDGESYRLDGKNHNIQRIDKKWMVDGRATTFSEMLKMGVAVKKTPEETQKDLEEALQEVRDSNPVVVNATGIIPFLKSVFRMLFHH</sequence>
<proteinExistence type="predicted"/>
<dbReference type="RefSeq" id="WP_089543717.1">
    <property type="nucleotide sequence ID" value="NZ_NMPZ01000008.1"/>
</dbReference>
<organism evidence="1 2">
    <name type="scientific">Segatella copri</name>
    <dbReference type="NCBI Taxonomy" id="165179"/>
    <lineage>
        <taxon>Bacteria</taxon>
        <taxon>Pseudomonadati</taxon>
        <taxon>Bacteroidota</taxon>
        <taxon>Bacteroidia</taxon>
        <taxon>Bacteroidales</taxon>
        <taxon>Prevotellaceae</taxon>
        <taxon>Segatella</taxon>
    </lineage>
</organism>
<name>A0AA91YXA7_9BACT</name>
<reference evidence="1 2" key="1">
    <citation type="submission" date="2017-07" db="EMBL/GenBank/DDBJ databases">
        <title>Draft genome sequence of Prevotella copri isolated from the gut of healthy adult Indian.</title>
        <authorList>
            <person name="Das B."/>
            <person name="Bag S."/>
            <person name="Ghosh T.S."/>
        </authorList>
    </citation>
    <scope>NUCLEOTIDE SEQUENCE [LARGE SCALE GENOMIC DNA]</scope>
    <source>
        <strain evidence="1 2">Indica</strain>
    </source>
</reference>
<gene>
    <name evidence="1" type="ORF">CFT61_06890</name>
</gene>
<dbReference type="Proteomes" id="UP000215155">
    <property type="component" value="Unassembled WGS sequence"/>
</dbReference>
<comment type="caution">
    <text evidence="1">The sequence shown here is derived from an EMBL/GenBank/DDBJ whole genome shotgun (WGS) entry which is preliminary data.</text>
</comment>
<accession>A0AA91YXA7</accession>